<keyword evidence="7" id="KW-1185">Reference proteome</keyword>
<evidence type="ECO:0000256" key="2">
    <source>
        <dbReference type="ARBA" id="ARBA00022980"/>
    </source>
</evidence>
<dbReference type="PANTHER" id="PTHR10934:SF25">
    <property type="entry name" value="LARGE RIBOSOMAL SUBUNIT PROTEIN EL18X-RELATED"/>
    <property type="match status" value="1"/>
</dbReference>
<dbReference type="GO" id="GO:0003735">
    <property type="term" value="F:structural constituent of ribosome"/>
    <property type="evidence" value="ECO:0007669"/>
    <property type="project" value="InterPro"/>
</dbReference>
<dbReference type="EMBL" id="JAEFBJ010000005">
    <property type="protein sequence ID" value="KAG7610650.1"/>
    <property type="molecule type" value="Genomic_DNA"/>
</dbReference>
<dbReference type="InterPro" id="IPR021131">
    <property type="entry name" value="Ribosomal_uL15/eL18"/>
</dbReference>
<evidence type="ECO:0000259" key="5">
    <source>
        <dbReference type="PROSITE" id="PS50878"/>
    </source>
</evidence>
<dbReference type="GO" id="GO:0003723">
    <property type="term" value="F:RNA binding"/>
    <property type="evidence" value="ECO:0007669"/>
    <property type="project" value="TreeGrafter"/>
</dbReference>
<dbReference type="Proteomes" id="UP000694251">
    <property type="component" value="Chromosome 5"/>
</dbReference>
<dbReference type="PANTHER" id="PTHR10934">
    <property type="entry name" value="60S RIBOSOMAL PROTEIN L18"/>
    <property type="match status" value="1"/>
</dbReference>
<feature type="region of interest" description="Disordered" evidence="4">
    <location>
        <begin position="449"/>
        <end position="486"/>
    </location>
</feature>
<keyword evidence="2" id="KW-0689">Ribosomal protein</keyword>
<evidence type="ECO:0000313" key="6">
    <source>
        <dbReference type="EMBL" id="KAG7610650.1"/>
    </source>
</evidence>
<evidence type="ECO:0000256" key="4">
    <source>
        <dbReference type="SAM" id="MobiDB-lite"/>
    </source>
</evidence>
<feature type="compositionally biased region" description="Basic residues" evidence="4">
    <location>
        <begin position="464"/>
        <end position="486"/>
    </location>
</feature>
<evidence type="ECO:0000256" key="1">
    <source>
        <dbReference type="ARBA" id="ARBA00006815"/>
    </source>
</evidence>
<comment type="caution">
    <text evidence="6">The sequence shown here is derived from an EMBL/GenBank/DDBJ whole genome shotgun (WGS) entry which is preliminary data.</text>
</comment>
<dbReference type="Pfam" id="PF17135">
    <property type="entry name" value="Ribosomal_L18"/>
    <property type="match status" value="1"/>
</dbReference>
<dbReference type="AlphaFoldDB" id="A0A8T2DJR0"/>
<dbReference type="CDD" id="cd01650">
    <property type="entry name" value="RT_nLTR_like"/>
    <property type="match status" value="1"/>
</dbReference>
<dbReference type="GO" id="GO:0022625">
    <property type="term" value="C:cytosolic large ribosomal subunit"/>
    <property type="evidence" value="ECO:0007669"/>
    <property type="project" value="TreeGrafter"/>
</dbReference>
<comment type="similarity">
    <text evidence="1">Belongs to the eukaryotic ribosomal protein eL18 family.</text>
</comment>
<gene>
    <name evidence="6" type="ORF">ISN44_As05g026500</name>
</gene>
<protein>
    <submittedName>
        <fullName evidence="6">Ribosomal L18e/L15P superfamily</fullName>
    </submittedName>
</protein>
<evidence type="ECO:0000256" key="3">
    <source>
        <dbReference type="ARBA" id="ARBA00023274"/>
    </source>
</evidence>
<organism evidence="6 7">
    <name type="scientific">Arabidopsis suecica</name>
    <name type="common">Swedish thale-cress</name>
    <name type="synonym">Cardaminopsis suecica</name>
    <dbReference type="NCBI Taxonomy" id="45249"/>
    <lineage>
        <taxon>Eukaryota</taxon>
        <taxon>Viridiplantae</taxon>
        <taxon>Streptophyta</taxon>
        <taxon>Embryophyta</taxon>
        <taxon>Tracheophyta</taxon>
        <taxon>Spermatophyta</taxon>
        <taxon>Magnoliopsida</taxon>
        <taxon>eudicotyledons</taxon>
        <taxon>Gunneridae</taxon>
        <taxon>Pentapetalae</taxon>
        <taxon>rosids</taxon>
        <taxon>malvids</taxon>
        <taxon>Brassicales</taxon>
        <taxon>Brassicaceae</taxon>
        <taxon>Camelineae</taxon>
        <taxon>Arabidopsis</taxon>
    </lineage>
</organism>
<feature type="domain" description="Reverse transcriptase" evidence="5">
    <location>
        <begin position="1"/>
        <end position="258"/>
    </location>
</feature>
<sequence>MNDQLLKDVSEDEIRDALFSIGGSRAPGPDGFNAVYYQTYLDIVGSSIVAEVKTFFNTGTMDKVFITDNVLIAHEVLHSLRVRKRCATSYMAVKTNISKAYDRIEWRFLEEVLKKGFDNSWINWIMECVRTVSFSVLINGSPYGQFEPTRGLRQGDPLSPSLFILCVDVLSTLMTQETLEGKIQAIRISNGGPAVSHLLFADDSLFFLKAHQKNSTNLLQIFDEYKETSGPLINFAKSSITFGSRVFQHTREGIMKTLKIPNNCGGGKYLGLPEQFGGRKKEMLQYIHDQVRKRIKDAAMGIDLIAGGKSKKTKRTAPKSDDVYLKLLVKLYRFLVRRSNSNFNAVILKRLFMSKVNKAPLSLSRLVEFMTGKDDKIAVLVGTITDDLRVHEIPAMKVTALRFTERARARIEKAGGECLTFDQLALRAPLGQNTVLLRGPKNSREAVKHFGPAPGVPHSNTKPYVRHKGRKFEKARGKRKSRGFKV</sequence>
<dbReference type="InterPro" id="IPR000039">
    <property type="entry name" value="Ribosomal_eL18"/>
</dbReference>
<dbReference type="OrthoDB" id="1932527at2759"/>
<evidence type="ECO:0000313" key="7">
    <source>
        <dbReference type="Proteomes" id="UP000694251"/>
    </source>
</evidence>
<dbReference type="Pfam" id="PF00078">
    <property type="entry name" value="RVT_1"/>
    <property type="match status" value="1"/>
</dbReference>
<keyword evidence="3" id="KW-0687">Ribonucleoprotein</keyword>
<dbReference type="PROSITE" id="PS50878">
    <property type="entry name" value="RT_POL"/>
    <property type="match status" value="1"/>
</dbReference>
<accession>A0A8T2DJR0</accession>
<reference evidence="6 7" key="1">
    <citation type="submission" date="2020-12" db="EMBL/GenBank/DDBJ databases">
        <title>Concerted genomic and epigenomic changes stabilize Arabidopsis allopolyploids.</title>
        <authorList>
            <person name="Chen Z."/>
        </authorList>
    </citation>
    <scope>NUCLEOTIDE SEQUENCE [LARGE SCALE GENOMIC DNA]</scope>
    <source>
        <strain evidence="6">As9502</strain>
        <tissue evidence="6">Leaf</tissue>
    </source>
</reference>
<name>A0A8T2DJR0_ARASU</name>
<dbReference type="FunFam" id="3.100.10.10:FF:000001">
    <property type="entry name" value="60S ribosomal protein L18"/>
    <property type="match status" value="1"/>
</dbReference>
<dbReference type="InterPro" id="IPR000477">
    <property type="entry name" value="RT_dom"/>
</dbReference>
<dbReference type="GO" id="GO:0006412">
    <property type="term" value="P:translation"/>
    <property type="evidence" value="ECO:0007669"/>
    <property type="project" value="InterPro"/>
</dbReference>
<proteinExistence type="inferred from homology"/>